<evidence type="ECO:0000259" key="15">
    <source>
        <dbReference type="Pfam" id="PF21381"/>
    </source>
</evidence>
<keyword evidence="11" id="KW-0407">Ion channel</keyword>
<dbReference type="PANTHER" id="PTHR12127">
    <property type="entry name" value="MUCOLIPIN"/>
    <property type="match status" value="1"/>
</dbReference>
<evidence type="ECO:0000256" key="4">
    <source>
        <dbReference type="ARBA" id="ARBA00022475"/>
    </source>
</evidence>
<feature type="transmembrane region" description="Helical" evidence="13">
    <location>
        <begin position="542"/>
        <end position="560"/>
    </location>
</feature>
<sequence>MGRVKQSPALRRAVSLSATPASPESVLVPFIDSVNPCALLLLLSDHTNRSTERRCLKVSGTLQVVNGVFWSAVGVLSVATGNVVRVFGRIDVAKHGVYFPGRKPFERVLLCDVFIDTAVEELLGGRRQDQWEDILRDSVFSIQLCLGLTTVFKMSTNERCSLLPFLGKKIRIISDMEESSETYDVLETNHSISWEDHQCQSMEERTECLRRKIKYYFMNPCEKYHARGRKPWKLVLQIVKIAIITMQLVLFGLSNQMVVTFKEENLLTFKHLFLKDYVDGGMETHAIYRQADVYDHIDYVITQYGLLHNNTVGNHEYEKNGSSYNPLLLCQDFYKNGSIYPGSEIFEIDAHVDTECLKIYPLIPVPLRDMPQNFELHFKRLLLVKITFTVKAINLQTVRYRELPDCYDFTVIITFNNQAHSGRMKVDLEMDVEINECKDWKVIGASARKIYLTVMFDCLIIITCITSFVLCTRSVIKGILLMCEYSRHCRTHSGRDVPWSDKLEFVNGWYILIIVSDTLTIIGSILKIAIESKVFTSYDVCSIFLGIGTMFVWIGVIRYLGYFKKYNVLIVTLRAAFPNVIRFVCCAGIIYISYCFCGWIVIGPFHEKFRTLNTVSECLFSLINGDDMFPTFKEMKQKRSLVWLFSRVYIYTFVSLFIYMILSLFITIITDTYYTVKQQENGVPISELQKFLSVCKDLPNSGVYRLENNNSCIINCCINRCKTHQERLTSEA</sequence>
<evidence type="ECO:0000256" key="9">
    <source>
        <dbReference type="ARBA" id="ARBA00023136"/>
    </source>
</evidence>
<evidence type="ECO:0000256" key="11">
    <source>
        <dbReference type="ARBA" id="ARBA00023303"/>
    </source>
</evidence>
<dbReference type="GO" id="GO:0005765">
    <property type="term" value="C:lysosomal membrane"/>
    <property type="evidence" value="ECO:0007669"/>
    <property type="project" value="TreeGrafter"/>
</dbReference>
<feature type="transmembrane region" description="Helical" evidence="13">
    <location>
        <begin position="509"/>
        <end position="530"/>
    </location>
</feature>
<evidence type="ECO:0000256" key="12">
    <source>
        <dbReference type="ARBA" id="ARBA00036634"/>
    </source>
</evidence>
<evidence type="ECO:0000256" key="7">
    <source>
        <dbReference type="ARBA" id="ARBA00022989"/>
    </source>
</evidence>
<dbReference type="GO" id="GO:0010008">
    <property type="term" value="C:endosome membrane"/>
    <property type="evidence" value="ECO:0007669"/>
    <property type="project" value="UniProtKB-SubCell"/>
</dbReference>
<dbReference type="EMBL" id="NHOQ01001911">
    <property type="protein sequence ID" value="PWA21105.1"/>
    <property type="molecule type" value="Genomic_DNA"/>
</dbReference>
<evidence type="ECO:0000256" key="6">
    <source>
        <dbReference type="ARBA" id="ARBA00022753"/>
    </source>
</evidence>
<dbReference type="AlphaFoldDB" id="A0A315VCI3"/>
<dbReference type="GO" id="GO:0072345">
    <property type="term" value="F:NAADP-sensitive calcium-release channel activity"/>
    <property type="evidence" value="ECO:0007669"/>
    <property type="project" value="TreeGrafter"/>
</dbReference>
<keyword evidence="6" id="KW-0967">Endosome</keyword>
<dbReference type="PANTHER" id="PTHR12127:SF5">
    <property type="entry name" value="MUCOLIPIN-3"/>
    <property type="match status" value="1"/>
</dbReference>
<keyword evidence="8" id="KW-0406">Ion transport</keyword>
<dbReference type="GO" id="GO:0005886">
    <property type="term" value="C:plasma membrane"/>
    <property type="evidence" value="ECO:0007669"/>
    <property type="project" value="UniProtKB-SubCell"/>
</dbReference>
<accession>A0A315VCI3</accession>
<proteinExistence type="predicted"/>
<reference evidence="16 17" key="1">
    <citation type="journal article" date="2018" name="G3 (Bethesda)">
        <title>A High-Quality Reference Genome for the Invasive Mosquitofish Gambusia affinis Using a Chicago Library.</title>
        <authorList>
            <person name="Hoffberg S.L."/>
            <person name="Troendle N.J."/>
            <person name="Glenn T.C."/>
            <person name="Mahmud O."/>
            <person name="Louha S."/>
            <person name="Chalopin D."/>
            <person name="Bennetzen J.L."/>
            <person name="Mauricio R."/>
        </authorList>
    </citation>
    <scope>NUCLEOTIDE SEQUENCE [LARGE SCALE GENOMIC DNA]</scope>
    <source>
        <strain evidence="16">NE01/NJP1002.9</strain>
        <tissue evidence="16">Muscle</tissue>
    </source>
</reference>
<evidence type="ECO:0000256" key="8">
    <source>
        <dbReference type="ARBA" id="ARBA00023065"/>
    </source>
</evidence>
<evidence type="ECO:0000313" key="16">
    <source>
        <dbReference type="EMBL" id="PWA21105.1"/>
    </source>
</evidence>
<evidence type="ECO:0000313" key="17">
    <source>
        <dbReference type="Proteomes" id="UP000250572"/>
    </source>
</evidence>
<dbReference type="FunFam" id="1.10.287.70:FF:000033">
    <property type="entry name" value="Mucolipin 1"/>
    <property type="match status" value="1"/>
</dbReference>
<keyword evidence="9 13" id="KW-0472">Membrane</keyword>
<feature type="transmembrane region" description="Helical" evidence="13">
    <location>
        <begin position="580"/>
        <end position="602"/>
    </location>
</feature>
<keyword evidence="3" id="KW-0813">Transport</keyword>
<feature type="domain" description="Polycystin cation channel PKD1/PKD2" evidence="14">
    <location>
        <begin position="537"/>
        <end position="676"/>
    </location>
</feature>
<evidence type="ECO:0000256" key="13">
    <source>
        <dbReference type="SAM" id="Phobius"/>
    </source>
</evidence>
<feature type="transmembrane region" description="Helical" evidence="13">
    <location>
        <begin position="648"/>
        <end position="669"/>
    </location>
</feature>
<comment type="catalytic activity">
    <reaction evidence="12">
        <text>Ca(2+)(in) = Ca(2+)(out)</text>
        <dbReference type="Rhea" id="RHEA:29671"/>
        <dbReference type="ChEBI" id="CHEBI:29108"/>
    </reaction>
</comment>
<gene>
    <name evidence="16" type="ORF">CCH79_00009477</name>
</gene>
<dbReference type="InterPro" id="IPR013122">
    <property type="entry name" value="PKD1_2_channel"/>
</dbReference>
<keyword evidence="7 13" id="KW-1133">Transmembrane helix</keyword>
<evidence type="ECO:0000256" key="5">
    <source>
        <dbReference type="ARBA" id="ARBA00022692"/>
    </source>
</evidence>
<dbReference type="STRING" id="33528.ENSGAFP00000014610"/>
<dbReference type="InterPro" id="IPR049134">
    <property type="entry name" value="MCLN_ECD"/>
</dbReference>
<keyword evidence="17" id="KW-1185">Reference proteome</keyword>
<feature type="transmembrane region" description="Helical" evidence="13">
    <location>
        <begin position="450"/>
        <end position="470"/>
    </location>
</feature>
<dbReference type="Gene3D" id="1.10.287.70">
    <property type="match status" value="1"/>
</dbReference>
<feature type="domain" description="Mucolipin extracytosolic" evidence="15">
    <location>
        <begin position="258"/>
        <end position="438"/>
    </location>
</feature>
<dbReference type="Pfam" id="PF21381">
    <property type="entry name" value="MCLN_ECD"/>
    <property type="match status" value="1"/>
</dbReference>
<dbReference type="Pfam" id="PF08016">
    <property type="entry name" value="PKD_channel"/>
    <property type="match status" value="1"/>
</dbReference>
<comment type="caution">
    <text evidence="16">The sequence shown here is derived from an EMBL/GenBank/DDBJ whole genome shotgun (WGS) entry which is preliminary data.</text>
</comment>
<evidence type="ECO:0000256" key="2">
    <source>
        <dbReference type="ARBA" id="ARBA00004651"/>
    </source>
</evidence>
<keyword evidence="5 13" id="KW-0812">Transmembrane</keyword>
<dbReference type="Proteomes" id="UP000250572">
    <property type="component" value="Unassembled WGS sequence"/>
</dbReference>
<evidence type="ECO:0000256" key="10">
    <source>
        <dbReference type="ARBA" id="ARBA00023157"/>
    </source>
</evidence>
<keyword evidence="4" id="KW-1003">Cell membrane</keyword>
<keyword evidence="10" id="KW-1015">Disulfide bond</keyword>
<organism evidence="16 17">
    <name type="scientific">Gambusia affinis</name>
    <name type="common">Western mosquitofish</name>
    <name type="synonym">Heterandria affinis</name>
    <dbReference type="NCBI Taxonomy" id="33528"/>
    <lineage>
        <taxon>Eukaryota</taxon>
        <taxon>Metazoa</taxon>
        <taxon>Chordata</taxon>
        <taxon>Craniata</taxon>
        <taxon>Vertebrata</taxon>
        <taxon>Euteleostomi</taxon>
        <taxon>Actinopterygii</taxon>
        <taxon>Neopterygii</taxon>
        <taxon>Teleostei</taxon>
        <taxon>Neoteleostei</taxon>
        <taxon>Acanthomorphata</taxon>
        <taxon>Ovalentaria</taxon>
        <taxon>Atherinomorphae</taxon>
        <taxon>Cyprinodontiformes</taxon>
        <taxon>Poeciliidae</taxon>
        <taxon>Poeciliinae</taxon>
        <taxon>Gambusia</taxon>
    </lineage>
</organism>
<evidence type="ECO:0000256" key="1">
    <source>
        <dbReference type="ARBA" id="ARBA00004337"/>
    </source>
</evidence>
<evidence type="ECO:0000256" key="3">
    <source>
        <dbReference type="ARBA" id="ARBA00022448"/>
    </source>
</evidence>
<protein>
    <submittedName>
        <fullName evidence="16">Uncharacterized protein</fullName>
    </submittedName>
</protein>
<dbReference type="InterPro" id="IPR039031">
    <property type="entry name" value="Mucolipin"/>
</dbReference>
<evidence type="ECO:0000259" key="14">
    <source>
        <dbReference type="Pfam" id="PF08016"/>
    </source>
</evidence>
<comment type="subcellular location">
    <subcellularLocation>
        <location evidence="2">Cell membrane</location>
        <topology evidence="2">Multi-pass membrane protein</topology>
    </subcellularLocation>
    <subcellularLocation>
        <location evidence="1">Endosome membrane</location>
        <topology evidence="1">Multi-pass membrane protein</topology>
    </subcellularLocation>
</comment>
<name>A0A315VCI3_GAMAF</name>